<evidence type="ECO:0000256" key="1">
    <source>
        <dbReference type="SAM" id="Phobius"/>
    </source>
</evidence>
<keyword evidence="1" id="KW-0472">Membrane</keyword>
<sequence>MTRSRSESMTSFLAPRTLRLLLSFMRLCGLKMPLIGCVYVNINDIFHLPSMTDAKINNSATNTVTL</sequence>
<dbReference type="EMBL" id="JARKNE010000003">
    <property type="protein sequence ID" value="KAK5840960.1"/>
    <property type="molecule type" value="Genomic_DNA"/>
</dbReference>
<name>A0ABR0QNQ0_GOSAR</name>
<dbReference type="Proteomes" id="UP001358586">
    <property type="component" value="Chromosome 3"/>
</dbReference>
<comment type="caution">
    <text evidence="2">The sequence shown here is derived from an EMBL/GenBank/DDBJ whole genome shotgun (WGS) entry which is preliminary data.</text>
</comment>
<accession>A0ABR0QNQ0</accession>
<keyword evidence="1" id="KW-1133">Transmembrane helix</keyword>
<proteinExistence type="predicted"/>
<keyword evidence="1" id="KW-0812">Transmembrane</keyword>
<reference evidence="2 3" key="1">
    <citation type="submission" date="2023-03" db="EMBL/GenBank/DDBJ databases">
        <title>WGS of Gossypium arboreum.</title>
        <authorList>
            <person name="Yu D."/>
        </authorList>
    </citation>
    <scope>NUCLEOTIDE SEQUENCE [LARGE SCALE GENOMIC DNA]</scope>
    <source>
        <tissue evidence="2">Leaf</tissue>
    </source>
</reference>
<protein>
    <submittedName>
        <fullName evidence="2">Uncharacterized protein</fullName>
    </submittedName>
</protein>
<organism evidence="2 3">
    <name type="scientific">Gossypium arboreum</name>
    <name type="common">Tree cotton</name>
    <name type="synonym">Gossypium nanking</name>
    <dbReference type="NCBI Taxonomy" id="29729"/>
    <lineage>
        <taxon>Eukaryota</taxon>
        <taxon>Viridiplantae</taxon>
        <taxon>Streptophyta</taxon>
        <taxon>Embryophyta</taxon>
        <taxon>Tracheophyta</taxon>
        <taxon>Spermatophyta</taxon>
        <taxon>Magnoliopsida</taxon>
        <taxon>eudicotyledons</taxon>
        <taxon>Gunneridae</taxon>
        <taxon>Pentapetalae</taxon>
        <taxon>rosids</taxon>
        <taxon>malvids</taxon>
        <taxon>Malvales</taxon>
        <taxon>Malvaceae</taxon>
        <taxon>Malvoideae</taxon>
        <taxon>Gossypium</taxon>
    </lineage>
</organism>
<evidence type="ECO:0000313" key="2">
    <source>
        <dbReference type="EMBL" id="KAK5840960.1"/>
    </source>
</evidence>
<evidence type="ECO:0000313" key="3">
    <source>
        <dbReference type="Proteomes" id="UP001358586"/>
    </source>
</evidence>
<gene>
    <name evidence="2" type="ORF">PVK06_009868</name>
</gene>
<feature type="transmembrane region" description="Helical" evidence="1">
    <location>
        <begin position="20"/>
        <end position="42"/>
    </location>
</feature>
<keyword evidence="3" id="KW-1185">Reference proteome</keyword>